<dbReference type="Pfam" id="PF12576">
    <property type="entry name" value="DUF3754"/>
    <property type="match status" value="1"/>
</dbReference>
<feature type="transmembrane region" description="Helical" evidence="1">
    <location>
        <begin position="593"/>
        <end position="612"/>
    </location>
</feature>
<organism evidence="2 3">
    <name type="scientific">Oldenlandia corymbosa var. corymbosa</name>
    <dbReference type="NCBI Taxonomy" id="529605"/>
    <lineage>
        <taxon>Eukaryota</taxon>
        <taxon>Viridiplantae</taxon>
        <taxon>Streptophyta</taxon>
        <taxon>Embryophyta</taxon>
        <taxon>Tracheophyta</taxon>
        <taxon>Spermatophyta</taxon>
        <taxon>Magnoliopsida</taxon>
        <taxon>eudicotyledons</taxon>
        <taxon>Gunneridae</taxon>
        <taxon>Pentapetalae</taxon>
        <taxon>asterids</taxon>
        <taxon>lamiids</taxon>
        <taxon>Gentianales</taxon>
        <taxon>Rubiaceae</taxon>
        <taxon>Rubioideae</taxon>
        <taxon>Spermacoceae</taxon>
        <taxon>Hedyotis-Oldenlandia complex</taxon>
        <taxon>Oldenlandia</taxon>
    </lineage>
</organism>
<keyword evidence="1" id="KW-0812">Transmembrane</keyword>
<keyword evidence="3" id="KW-1185">Reference proteome</keyword>
<reference evidence="2" key="1">
    <citation type="submission" date="2023-03" db="EMBL/GenBank/DDBJ databases">
        <authorList>
            <person name="Julca I."/>
        </authorList>
    </citation>
    <scope>NUCLEOTIDE SEQUENCE</scope>
</reference>
<evidence type="ECO:0000256" key="1">
    <source>
        <dbReference type="SAM" id="Phobius"/>
    </source>
</evidence>
<name>A0AAV1CPT4_OLDCO</name>
<gene>
    <name evidence="2" type="ORF">OLC1_LOCUS7710</name>
</gene>
<evidence type="ECO:0000313" key="2">
    <source>
        <dbReference type="EMBL" id="CAI9097133.1"/>
    </source>
</evidence>
<accession>A0AAV1CPT4</accession>
<dbReference type="PANTHER" id="PTHR33645:SF2">
    <property type="entry name" value="FAMILY PROTEIN, PUTATIVE (DUF3754)-RELATED"/>
    <property type="match status" value="1"/>
</dbReference>
<evidence type="ECO:0000313" key="3">
    <source>
        <dbReference type="Proteomes" id="UP001161247"/>
    </source>
</evidence>
<dbReference type="AlphaFoldDB" id="A0AAV1CPT4"/>
<dbReference type="Proteomes" id="UP001161247">
    <property type="component" value="Chromosome 2"/>
</dbReference>
<dbReference type="EMBL" id="OX459119">
    <property type="protein sequence ID" value="CAI9097133.1"/>
    <property type="molecule type" value="Genomic_DNA"/>
</dbReference>
<dbReference type="InterPro" id="IPR022227">
    <property type="entry name" value="DUF3754"/>
</dbReference>
<proteinExistence type="predicted"/>
<protein>
    <submittedName>
        <fullName evidence="2">OLC1v1033476C1</fullName>
    </submittedName>
</protein>
<keyword evidence="1" id="KW-0472">Membrane</keyword>
<sequence>MILPLQTVNGGIFWSVSSSAAAVPLSPLASNSSILLPFLSKVAAALPTSTLHARSSCLQAAVGSRELQSQDDDVVKIPSTYKEGPIPFTNTEFDRDFPLEELKGNAESRGGGISGIQVPRPRYISISKSRLLDAIISELFESQLEADQFVHLSKRLDSVILAEHKPILEDMRVDYDLTNSMESQESVNLQSTFDLRRKKAYTLGNQKEFELDRIKESKMDPLLGSFSDADRTIPLERFAVHTRFQRAFVQLLSNAEFEELSVRDLLLTTSLNTDYLLTLPIYVDWKKAAQSNAIIYRRGYATERQEGLLTGEKLDYLQSMLLQRILFLISRPLKKFGICVSEALKSNKQIQGDGIWAENWKIWLKKLSFLQQSYSNSLFESDSDQSEADQVASSSSYLPLWLAAQRAVTRYEGILSTVGPRGRLLKRLLTWIGIAPSSAEQVFDPVMGSVDGDSQSYSSLSRPIFLSRISLSDIWRPASLKSCGDNFWKMLKTSITILVSRSTLQEPAFKELILFYTKNTDGADADFQSEVPPLELKIYEKIPIPDLPVIFPHKKLSFRILDTVRLDVATILGLLAYFINYKFEDILSSPSAVLLDVIAVSALAIYMFRVVLGYKQTWDRYQLLVNKTLNEKTVASGFGSVHFLLDASQQQQYKEAILAYAILLKVEKCQMASARSVGEECEKFIYEVFKEKIEMPIEKAKETLVRLGLVTATPITAIRGEEYEVLEAVPCSKAAQILGQKWNCLLS</sequence>
<keyword evidence="1" id="KW-1133">Transmembrane helix</keyword>
<dbReference type="PANTHER" id="PTHR33645">
    <property type="entry name" value="AMINOPEPTIDASE (DUF3754)"/>
    <property type="match status" value="1"/>
</dbReference>